<dbReference type="Gene3D" id="3.40.50.1000">
    <property type="entry name" value="HAD superfamily/HAD-like"/>
    <property type="match status" value="1"/>
</dbReference>
<dbReference type="SFLD" id="SFLDS00003">
    <property type="entry name" value="Haloacid_Dehalogenase"/>
    <property type="match status" value="1"/>
</dbReference>
<proteinExistence type="predicted"/>
<evidence type="ECO:0000313" key="2">
    <source>
        <dbReference type="EMBL" id="MEA5361103.1"/>
    </source>
</evidence>
<sequence length="239" mass="26359">MLRWATFDCFGTLVDWRHGIATGIELLYPGRGAELLEVYNRIEPQVQAEVPVRRYREVLAESLRRTAAEAGLDLVADDASVLGTGLPYWPVFPDTRAALTALREAGWRLALLTNCDRDLIGETQRRLGVPIDAVVTAEDVGSYKPGHAHFERFAASFGATRENWVHVAQSHFHDMVPARALGIPRVWINRHAEPHDPAVADAVLPGLAGLVPVVERVHAAAHEHPGRADRRGAPEDAER</sequence>
<reference evidence="2 3" key="1">
    <citation type="submission" date="2023-12" db="EMBL/GenBank/DDBJ databases">
        <title>Amycolatopsis sp. V23-08.</title>
        <authorList>
            <person name="Somphong A."/>
        </authorList>
    </citation>
    <scope>NUCLEOTIDE SEQUENCE [LARGE SCALE GENOMIC DNA]</scope>
    <source>
        <strain evidence="2 3">V23-08</strain>
    </source>
</reference>
<dbReference type="InterPro" id="IPR006328">
    <property type="entry name" value="2-HAD"/>
</dbReference>
<keyword evidence="3" id="KW-1185">Reference proteome</keyword>
<dbReference type="InterPro" id="IPR006439">
    <property type="entry name" value="HAD-SF_hydro_IA"/>
</dbReference>
<evidence type="ECO:0000256" key="1">
    <source>
        <dbReference type="ARBA" id="ARBA00022801"/>
    </source>
</evidence>
<dbReference type="Pfam" id="PF00702">
    <property type="entry name" value="Hydrolase"/>
    <property type="match status" value="1"/>
</dbReference>
<name>A0ABU5R4G6_9PSEU</name>
<dbReference type="Proteomes" id="UP001304298">
    <property type="component" value="Unassembled WGS sequence"/>
</dbReference>
<dbReference type="RefSeq" id="WP_323327903.1">
    <property type="nucleotide sequence ID" value="NZ_JAYFSI010000003.1"/>
</dbReference>
<keyword evidence="1 2" id="KW-0378">Hydrolase</keyword>
<dbReference type="GO" id="GO:0016787">
    <property type="term" value="F:hydrolase activity"/>
    <property type="evidence" value="ECO:0007669"/>
    <property type="project" value="UniProtKB-KW"/>
</dbReference>
<dbReference type="PANTHER" id="PTHR43316:SF9">
    <property type="entry name" value="ACID DEHALOGENASE, PUTATIVE (AFU_ORTHOLOGUE AFUA_6G14460)-RELATED"/>
    <property type="match status" value="1"/>
</dbReference>
<evidence type="ECO:0000313" key="3">
    <source>
        <dbReference type="Proteomes" id="UP001304298"/>
    </source>
</evidence>
<gene>
    <name evidence="2" type="ORF">VA596_16280</name>
</gene>
<accession>A0ABU5R4G6</accession>
<dbReference type="InterPro" id="IPR023214">
    <property type="entry name" value="HAD_sf"/>
</dbReference>
<dbReference type="SUPFAM" id="SSF56784">
    <property type="entry name" value="HAD-like"/>
    <property type="match status" value="1"/>
</dbReference>
<dbReference type="PANTHER" id="PTHR43316">
    <property type="entry name" value="HYDROLASE, HALOACID DELAHOGENASE-RELATED"/>
    <property type="match status" value="1"/>
</dbReference>
<comment type="caution">
    <text evidence="2">The sequence shown here is derived from an EMBL/GenBank/DDBJ whole genome shotgun (WGS) entry which is preliminary data.</text>
</comment>
<dbReference type="InterPro" id="IPR036412">
    <property type="entry name" value="HAD-like_sf"/>
</dbReference>
<dbReference type="SFLD" id="SFLDG01129">
    <property type="entry name" value="C1.5:_HAD__Beta-PGM__Phosphata"/>
    <property type="match status" value="1"/>
</dbReference>
<protein>
    <submittedName>
        <fullName evidence="2">HAD family hydrolase</fullName>
    </submittedName>
</protein>
<organism evidence="2 3">
    <name type="scientific">Amycolatopsis heterodermiae</name>
    <dbReference type="NCBI Taxonomy" id="3110235"/>
    <lineage>
        <taxon>Bacteria</taxon>
        <taxon>Bacillati</taxon>
        <taxon>Actinomycetota</taxon>
        <taxon>Actinomycetes</taxon>
        <taxon>Pseudonocardiales</taxon>
        <taxon>Pseudonocardiaceae</taxon>
        <taxon>Amycolatopsis</taxon>
    </lineage>
</organism>
<dbReference type="EMBL" id="JAYFSI010000003">
    <property type="protein sequence ID" value="MEA5361103.1"/>
    <property type="molecule type" value="Genomic_DNA"/>
</dbReference>
<dbReference type="CDD" id="cd02588">
    <property type="entry name" value="HAD_L2-DEX"/>
    <property type="match status" value="1"/>
</dbReference>
<dbReference type="PRINTS" id="PR00413">
    <property type="entry name" value="HADHALOGNASE"/>
</dbReference>
<dbReference type="InterPro" id="IPR051540">
    <property type="entry name" value="S-2-haloacid_dehalogenase"/>
</dbReference>
<dbReference type="Gene3D" id="1.10.150.750">
    <property type="match status" value="1"/>
</dbReference>